<feature type="region of interest" description="Disordered" evidence="6">
    <location>
        <begin position="399"/>
        <end position="449"/>
    </location>
</feature>
<evidence type="ECO:0000256" key="5">
    <source>
        <dbReference type="ARBA" id="ARBA00023242"/>
    </source>
</evidence>
<keyword evidence="2" id="KW-0805">Transcription regulation</keyword>
<comment type="caution">
    <text evidence="8">The sequence shown here is derived from an EMBL/GenBank/DDBJ whole genome shotgun (WGS) entry which is preliminary data.</text>
</comment>
<comment type="subcellular location">
    <subcellularLocation>
        <location evidence="1">Nucleus</location>
    </subcellularLocation>
</comment>
<dbReference type="Gene3D" id="1.10.10.60">
    <property type="entry name" value="Homeodomain-like"/>
    <property type="match status" value="1"/>
</dbReference>
<dbReference type="GO" id="GO:0005634">
    <property type="term" value="C:nucleus"/>
    <property type="evidence" value="ECO:0007669"/>
    <property type="project" value="UniProtKB-SubCell"/>
</dbReference>
<sequence length="595" mass="67831">MFDGVPDQFIGAVAASSAPPATARTTTTLLLPLSFTSFDPLFITSSSNSHHHQQQLPPQFLQTLHQQKNNEENTSLVAMNMEINERYQRSMAEPIDNLHHQPWSNDEVLALLRVRSSMETWKLAELGFKRSAEKCKEKFEEESRYFSTNNCSKNYRIFSELEELCQAENPPSHQNHHQQQQREEEAVVADESNKNVENPREEDDNIGQNLEDVSRTIDELYRTSPANNNAAISSDQDNQNVVENKGNDDNKANSKNNKKRKRVKKLEMFKGFCEDIVNKLMIQQEEMHNKLIEDMVKREEENVAREESWKKQELDRINMELDLRAKEQVVAGDRQATMIKFLNRFSRNGSSKKQCLGIRVNVCCNPPLAASSSLVPVTENPNPIIIELNKVDQVSTITSSSINQSLQNPNPKTPTSSLPPQNPNPTLTVNKAPQNPTSSDKEDLGKRWPRDEVSALINLRCSFYKNGDHDKEGGAMKAPLWERISQGMLDLGYKRSAKRCKEKWENINKYFRKTKDINKKRSIDSRTCPYFHQLSTLYSQGTLTAPSEGPENHPKSSETVRTDPSQMEADESTVQVSKGDETNNIIQVPGFEFEF</sequence>
<dbReference type="SMART" id="SM00717">
    <property type="entry name" value="SANT"/>
    <property type="match status" value="2"/>
</dbReference>
<feature type="compositionally biased region" description="Polar residues" evidence="6">
    <location>
        <begin position="227"/>
        <end position="242"/>
    </location>
</feature>
<evidence type="ECO:0000313" key="9">
    <source>
        <dbReference type="Proteomes" id="UP000436088"/>
    </source>
</evidence>
<dbReference type="PANTHER" id="PTHR21654:SF61">
    <property type="entry name" value="TRIHELIX TRANSCRIPTION FACTOR GTL2"/>
    <property type="match status" value="1"/>
</dbReference>
<feature type="region of interest" description="Disordered" evidence="6">
    <location>
        <begin position="227"/>
        <end position="261"/>
    </location>
</feature>
<keyword evidence="8" id="KW-0418">Kinase</keyword>
<dbReference type="Proteomes" id="UP000436088">
    <property type="component" value="Unassembled WGS sequence"/>
</dbReference>
<dbReference type="EMBL" id="VEPZ02001083">
    <property type="protein sequence ID" value="KAE8695429.1"/>
    <property type="molecule type" value="Genomic_DNA"/>
</dbReference>
<name>A0A6A2ZVY9_HIBSY</name>
<keyword evidence="4" id="KW-0804">Transcription</keyword>
<keyword evidence="5" id="KW-0539">Nucleus</keyword>
<dbReference type="InterPro" id="IPR044822">
    <property type="entry name" value="Myb_DNA-bind_4"/>
</dbReference>
<evidence type="ECO:0000256" key="4">
    <source>
        <dbReference type="ARBA" id="ARBA00023163"/>
    </source>
</evidence>
<feature type="region of interest" description="Disordered" evidence="6">
    <location>
        <begin position="541"/>
        <end position="581"/>
    </location>
</feature>
<accession>A0A6A2ZVY9</accession>
<evidence type="ECO:0000256" key="6">
    <source>
        <dbReference type="SAM" id="MobiDB-lite"/>
    </source>
</evidence>
<dbReference type="CDD" id="cd12203">
    <property type="entry name" value="GT1"/>
    <property type="match status" value="1"/>
</dbReference>
<proteinExistence type="predicted"/>
<feature type="compositionally biased region" description="Polar residues" evidence="6">
    <location>
        <begin position="572"/>
        <end position="581"/>
    </location>
</feature>
<keyword evidence="8" id="KW-0808">Transferase</keyword>
<feature type="compositionally biased region" description="Basic and acidic residues" evidence="6">
    <location>
        <begin position="180"/>
        <end position="199"/>
    </location>
</feature>
<dbReference type="Pfam" id="PF13837">
    <property type="entry name" value="Myb_DNA-bind_4"/>
    <property type="match status" value="1"/>
</dbReference>
<organism evidence="8 9">
    <name type="scientific">Hibiscus syriacus</name>
    <name type="common">Rose of Sharon</name>
    <dbReference type="NCBI Taxonomy" id="106335"/>
    <lineage>
        <taxon>Eukaryota</taxon>
        <taxon>Viridiplantae</taxon>
        <taxon>Streptophyta</taxon>
        <taxon>Embryophyta</taxon>
        <taxon>Tracheophyta</taxon>
        <taxon>Spermatophyta</taxon>
        <taxon>Magnoliopsida</taxon>
        <taxon>eudicotyledons</taxon>
        <taxon>Gunneridae</taxon>
        <taxon>Pentapetalae</taxon>
        <taxon>rosids</taxon>
        <taxon>malvids</taxon>
        <taxon>Malvales</taxon>
        <taxon>Malvaceae</taxon>
        <taxon>Malvoideae</taxon>
        <taxon>Hibiscus</taxon>
    </lineage>
</organism>
<dbReference type="AlphaFoldDB" id="A0A6A2ZVY9"/>
<evidence type="ECO:0000256" key="2">
    <source>
        <dbReference type="ARBA" id="ARBA00023015"/>
    </source>
</evidence>
<evidence type="ECO:0000259" key="7">
    <source>
        <dbReference type="PROSITE" id="PS50090"/>
    </source>
</evidence>
<dbReference type="GO" id="GO:0016301">
    <property type="term" value="F:kinase activity"/>
    <property type="evidence" value="ECO:0007669"/>
    <property type="project" value="UniProtKB-KW"/>
</dbReference>
<evidence type="ECO:0000256" key="1">
    <source>
        <dbReference type="ARBA" id="ARBA00004123"/>
    </source>
</evidence>
<dbReference type="PANTHER" id="PTHR21654">
    <property type="entry name" value="FI21293P1"/>
    <property type="match status" value="1"/>
</dbReference>
<reference evidence="8" key="1">
    <citation type="submission" date="2019-09" db="EMBL/GenBank/DDBJ databases">
        <title>Draft genome information of white flower Hibiscus syriacus.</title>
        <authorList>
            <person name="Kim Y.-M."/>
        </authorList>
    </citation>
    <scope>NUCLEOTIDE SEQUENCE [LARGE SCALE GENOMIC DNA]</scope>
    <source>
        <strain evidence="8">YM2019G1</strain>
    </source>
</reference>
<dbReference type="PROSITE" id="PS50090">
    <property type="entry name" value="MYB_LIKE"/>
    <property type="match status" value="1"/>
</dbReference>
<evidence type="ECO:0000256" key="3">
    <source>
        <dbReference type="ARBA" id="ARBA00023125"/>
    </source>
</evidence>
<keyword evidence="3" id="KW-0238">DNA-binding</keyword>
<dbReference type="GO" id="GO:0006355">
    <property type="term" value="P:regulation of DNA-templated transcription"/>
    <property type="evidence" value="ECO:0007669"/>
    <property type="project" value="UniProtKB-ARBA"/>
</dbReference>
<feature type="compositionally biased region" description="Basic and acidic residues" evidence="6">
    <location>
        <begin position="550"/>
        <end position="561"/>
    </location>
</feature>
<feature type="compositionally biased region" description="Polar residues" evidence="6">
    <location>
        <begin position="399"/>
        <end position="438"/>
    </location>
</feature>
<keyword evidence="9" id="KW-1185">Reference proteome</keyword>
<dbReference type="InterPro" id="IPR001005">
    <property type="entry name" value="SANT/Myb"/>
</dbReference>
<evidence type="ECO:0000313" key="8">
    <source>
        <dbReference type="EMBL" id="KAE8695429.1"/>
    </source>
</evidence>
<dbReference type="GO" id="GO:0003677">
    <property type="term" value="F:DNA binding"/>
    <property type="evidence" value="ECO:0007669"/>
    <property type="project" value="UniProtKB-KW"/>
</dbReference>
<protein>
    <submittedName>
        <fullName evidence="8">NIMA-related serine/threonine kinase 1 isoform 1</fullName>
    </submittedName>
</protein>
<feature type="region of interest" description="Disordered" evidence="6">
    <location>
        <begin position="167"/>
        <end position="209"/>
    </location>
</feature>
<feature type="compositionally biased region" description="Basic and acidic residues" evidence="6">
    <location>
        <begin position="439"/>
        <end position="449"/>
    </location>
</feature>
<feature type="domain" description="Myb-like" evidence="7">
    <location>
        <begin position="447"/>
        <end position="508"/>
    </location>
</feature>
<gene>
    <name evidence="8" type="ORF">F3Y22_tig00110713pilonHSYRG00009</name>
</gene>